<evidence type="ECO:0000313" key="17">
    <source>
        <dbReference type="EMBL" id="MBZ7987784.1"/>
    </source>
</evidence>
<dbReference type="InterPro" id="IPR000462">
    <property type="entry name" value="CDP-OH_P_trans"/>
</dbReference>
<dbReference type="PROSITE" id="PS00379">
    <property type="entry name" value="CDP_ALCOHOL_P_TRANSF"/>
    <property type="match status" value="1"/>
</dbReference>
<comment type="caution">
    <text evidence="17">The sequence shown here is derived from an EMBL/GenBank/DDBJ whole genome shotgun (WGS) entry which is preliminary data.</text>
</comment>
<feature type="transmembrane region" description="Helical" evidence="16">
    <location>
        <begin position="214"/>
        <end position="234"/>
    </location>
</feature>
<keyword evidence="6" id="KW-0444">Lipid biosynthesis</keyword>
<keyword evidence="11 16" id="KW-0472">Membrane</keyword>
<dbReference type="Proteomes" id="UP000786183">
    <property type="component" value="Unassembled WGS sequence"/>
</dbReference>
<dbReference type="EC" id="2.7.8.8" evidence="4"/>
<comment type="catalytic activity">
    <reaction evidence="1">
        <text>a CDP-1,2-diacyl-sn-glycerol + L-serine = a 1,2-diacyl-sn-glycero-3-phospho-L-serine + CMP + H(+)</text>
        <dbReference type="Rhea" id="RHEA:16913"/>
        <dbReference type="ChEBI" id="CHEBI:15378"/>
        <dbReference type="ChEBI" id="CHEBI:33384"/>
        <dbReference type="ChEBI" id="CHEBI:57262"/>
        <dbReference type="ChEBI" id="CHEBI:58332"/>
        <dbReference type="ChEBI" id="CHEBI:60377"/>
        <dbReference type="EC" id="2.7.8.8"/>
    </reaction>
</comment>
<dbReference type="PANTHER" id="PTHR14269:SF61">
    <property type="entry name" value="CDP-DIACYLGLYCEROL--SERINE O-PHOSPHATIDYLTRANSFERASE"/>
    <property type="match status" value="1"/>
</dbReference>
<evidence type="ECO:0000256" key="5">
    <source>
        <dbReference type="ARBA" id="ARBA00017171"/>
    </source>
</evidence>
<dbReference type="EMBL" id="JACGBB010000015">
    <property type="protein sequence ID" value="MBZ7987784.1"/>
    <property type="molecule type" value="Genomic_DNA"/>
</dbReference>
<dbReference type="Pfam" id="PF01066">
    <property type="entry name" value="CDP-OH_P_transf"/>
    <property type="match status" value="1"/>
</dbReference>
<keyword evidence="8 16" id="KW-0812">Transmembrane</keyword>
<feature type="transmembrane region" description="Helical" evidence="16">
    <location>
        <begin position="68"/>
        <end position="89"/>
    </location>
</feature>
<keyword evidence="7 15" id="KW-0808">Transferase</keyword>
<comment type="similarity">
    <text evidence="3 15">Belongs to the CDP-alcohol phosphatidyltransferase class-I family.</text>
</comment>
<organism evidence="17 18">
    <name type="scientific">Campylobacter canadensis</name>
    <dbReference type="NCBI Taxonomy" id="449520"/>
    <lineage>
        <taxon>Bacteria</taxon>
        <taxon>Pseudomonadati</taxon>
        <taxon>Campylobacterota</taxon>
        <taxon>Epsilonproteobacteria</taxon>
        <taxon>Campylobacterales</taxon>
        <taxon>Campylobacteraceae</taxon>
        <taxon>Campylobacter</taxon>
    </lineage>
</organism>
<evidence type="ECO:0000256" key="7">
    <source>
        <dbReference type="ARBA" id="ARBA00022679"/>
    </source>
</evidence>
<evidence type="ECO:0000313" key="18">
    <source>
        <dbReference type="Proteomes" id="UP000786183"/>
    </source>
</evidence>
<accession>A0ABS7WUS5</accession>
<dbReference type="Gene3D" id="1.20.120.1760">
    <property type="match status" value="1"/>
</dbReference>
<evidence type="ECO:0000256" key="8">
    <source>
        <dbReference type="ARBA" id="ARBA00022692"/>
    </source>
</evidence>
<dbReference type="InterPro" id="IPR048254">
    <property type="entry name" value="CDP_ALCOHOL_P_TRANSF_CS"/>
</dbReference>
<protein>
    <recommendedName>
        <fullName evidence="5">CDP-diacylglycerol--serine O-phosphatidyltransferase</fullName>
        <ecNumber evidence="4">2.7.8.8</ecNumber>
    </recommendedName>
    <alternativeName>
        <fullName evidence="14">Phosphatidylserine synthase</fullName>
    </alternativeName>
</protein>
<gene>
    <name evidence="17" type="primary">pssA</name>
    <name evidence="17" type="ORF">AVCANL283_06685</name>
</gene>
<keyword evidence="13" id="KW-1208">Phospholipid metabolism</keyword>
<feature type="transmembrane region" description="Helical" evidence="16">
    <location>
        <begin position="12"/>
        <end position="33"/>
    </location>
</feature>
<proteinExistence type="inferred from homology"/>
<dbReference type="InterPro" id="IPR043130">
    <property type="entry name" value="CDP-OH_PTrfase_TM_dom"/>
</dbReference>
<name>A0ABS7WUS5_9BACT</name>
<evidence type="ECO:0000256" key="3">
    <source>
        <dbReference type="ARBA" id="ARBA00010441"/>
    </source>
</evidence>
<dbReference type="PANTHER" id="PTHR14269">
    <property type="entry name" value="CDP-DIACYLGLYCEROL--GLYCEROL-3-PHOSPHATE 3-PHOSPHATIDYLTRANSFERASE-RELATED"/>
    <property type="match status" value="1"/>
</dbReference>
<dbReference type="NCBIfam" id="TIGR00473">
    <property type="entry name" value="pssA"/>
    <property type="match status" value="1"/>
</dbReference>
<feature type="transmembrane region" description="Helical" evidence="16">
    <location>
        <begin position="95"/>
        <end position="115"/>
    </location>
</feature>
<dbReference type="GO" id="GO:0003882">
    <property type="term" value="F:CDP-diacylglycerol-serine O-phosphatidyltransferase activity"/>
    <property type="evidence" value="ECO:0007669"/>
    <property type="project" value="UniProtKB-EC"/>
</dbReference>
<evidence type="ECO:0000256" key="2">
    <source>
        <dbReference type="ARBA" id="ARBA00004127"/>
    </source>
</evidence>
<reference evidence="17 18" key="1">
    <citation type="submission" date="2020-07" db="EMBL/GenBank/DDBJ databases">
        <title>Transfer of Campylobacter canadensis to the novel genus Avispirillum gen. nov., that also includes two novel species recovered from migratory waterfowl: Avispirillum anseris sp. nov. and Avispirillum brantae sp. nov.</title>
        <authorList>
            <person name="Miller W.G."/>
            <person name="Chapman M.H."/>
            <person name="Yee E."/>
            <person name="Inglis G.D."/>
        </authorList>
    </citation>
    <scope>NUCLEOTIDE SEQUENCE [LARGE SCALE GENOMIC DNA]</scope>
    <source>
        <strain evidence="17 18">L283</strain>
    </source>
</reference>
<evidence type="ECO:0000256" key="4">
    <source>
        <dbReference type="ARBA" id="ARBA00013174"/>
    </source>
</evidence>
<evidence type="ECO:0000256" key="9">
    <source>
        <dbReference type="ARBA" id="ARBA00022989"/>
    </source>
</evidence>
<feature type="transmembrane region" description="Helical" evidence="16">
    <location>
        <begin position="191"/>
        <end position="208"/>
    </location>
</feature>
<evidence type="ECO:0000256" key="10">
    <source>
        <dbReference type="ARBA" id="ARBA00023098"/>
    </source>
</evidence>
<evidence type="ECO:0000256" key="11">
    <source>
        <dbReference type="ARBA" id="ARBA00023136"/>
    </source>
</evidence>
<evidence type="ECO:0000256" key="13">
    <source>
        <dbReference type="ARBA" id="ARBA00023264"/>
    </source>
</evidence>
<evidence type="ECO:0000256" key="15">
    <source>
        <dbReference type="RuleBase" id="RU003750"/>
    </source>
</evidence>
<evidence type="ECO:0000256" key="16">
    <source>
        <dbReference type="SAM" id="Phobius"/>
    </source>
</evidence>
<sequence length="244" mass="27488">MKVDNNKLAYILPNFFTAASIFLGVLSIFASIAHNYEKAMMFIILSLICDGLDGRVARLTNTTSKFGVEFDSLADIVAFGVAPAMLFYFNLANEFGRLGVLASALFIIFGAIRLARFNVTTGTYEPNVFIGLPIPTAAVVLSIWVVFVKDYNFENKIILFFVIALAFLLSFLMVSNVRYPSFKKLEFKKANILKTLIIIIFVASLIYLKPLEIFTFIVSLYTLYGIARAIYNLYIKKKVKNNER</sequence>
<dbReference type="InterPro" id="IPR050324">
    <property type="entry name" value="CDP-alcohol_PTase-I"/>
</dbReference>
<keyword evidence="9 16" id="KW-1133">Transmembrane helix</keyword>
<keyword evidence="10" id="KW-0443">Lipid metabolism</keyword>
<keyword evidence="18" id="KW-1185">Reference proteome</keyword>
<feature type="transmembrane region" description="Helical" evidence="16">
    <location>
        <begin position="157"/>
        <end position="179"/>
    </location>
</feature>
<evidence type="ECO:0000256" key="6">
    <source>
        <dbReference type="ARBA" id="ARBA00022516"/>
    </source>
</evidence>
<keyword evidence="12" id="KW-0594">Phospholipid biosynthesis</keyword>
<dbReference type="InterPro" id="IPR004533">
    <property type="entry name" value="CDP-diaglyc--ser_O-PTrfase"/>
</dbReference>
<evidence type="ECO:0000256" key="12">
    <source>
        <dbReference type="ARBA" id="ARBA00023209"/>
    </source>
</evidence>
<feature type="transmembrane region" description="Helical" evidence="16">
    <location>
        <begin position="127"/>
        <end position="145"/>
    </location>
</feature>
<evidence type="ECO:0000256" key="1">
    <source>
        <dbReference type="ARBA" id="ARBA00000287"/>
    </source>
</evidence>
<comment type="subcellular location">
    <subcellularLocation>
        <location evidence="2">Endomembrane system</location>
        <topology evidence="2">Multi-pass membrane protein</topology>
    </subcellularLocation>
</comment>
<evidence type="ECO:0000256" key="14">
    <source>
        <dbReference type="ARBA" id="ARBA00032361"/>
    </source>
</evidence>
<dbReference type="RefSeq" id="WP_172234316.1">
    <property type="nucleotide sequence ID" value="NZ_CP035946.1"/>
</dbReference>